<dbReference type="PRINTS" id="PR00095">
    <property type="entry name" value="ANTSNTHASEI"/>
</dbReference>
<evidence type="ECO:0000313" key="3">
    <source>
        <dbReference type="Proteomes" id="UP000184074"/>
    </source>
</evidence>
<reference evidence="2 3" key="1">
    <citation type="submission" date="2016-11" db="EMBL/GenBank/DDBJ databases">
        <authorList>
            <person name="Jaros S."/>
            <person name="Januszkiewicz K."/>
            <person name="Wedrychowicz H."/>
        </authorList>
    </citation>
    <scope>NUCLEOTIDE SEQUENCE [LARGE SCALE GENOMIC DNA]</scope>
    <source>
        <strain evidence="2 3">DSM 28715</strain>
    </source>
</reference>
<proteinExistence type="predicted"/>
<dbReference type="GO" id="GO:0000162">
    <property type="term" value="P:L-tryptophan biosynthetic process"/>
    <property type="evidence" value="ECO:0007669"/>
    <property type="project" value="TreeGrafter"/>
</dbReference>
<accession>A0A1M5SYW4</accession>
<dbReference type="PANTHER" id="PTHR11236">
    <property type="entry name" value="AMINOBENZOATE/ANTHRANILATE SYNTHASE"/>
    <property type="match status" value="1"/>
</dbReference>
<dbReference type="SUPFAM" id="SSF56322">
    <property type="entry name" value="ADC synthase"/>
    <property type="match status" value="1"/>
</dbReference>
<dbReference type="InterPro" id="IPR005802">
    <property type="entry name" value="ADC_synth_comp_1"/>
</dbReference>
<organism evidence="2 3">
    <name type="scientific">Cognatiyoonia sediminum</name>
    <dbReference type="NCBI Taxonomy" id="1508389"/>
    <lineage>
        <taxon>Bacteria</taxon>
        <taxon>Pseudomonadati</taxon>
        <taxon>Pseudomonadota</taxon>
        <taxon>Alphaproteobacteria</taxon>
        <taxon>Rhodobacterales</taxon>
        <taxon>Paracoccaceae</taxon>
        <taxon>Cognatiyoonia</taxon>
    </lineage>
</organism>
<dbReference type="InterPro" id="IPR005801">
    <property type="entry name" value="ADC_synthase"/>
</dbReference>
<dbReference type="GO" id="GO:0009396">
    <property type="term" value="P:folic acid-containing compound biosynthetic process"/>
    <property type="evidence" value="ECO:0007669"/>
    <property type="project" value="InterPro"/>
</dbReference>
<dbReference type="Proteomes" id="UP000184074">
    <property type="component" value="Unassembled WGS sequence"/>
</dbReference>
<dbReference type="AlphaFoldDB" id="A0A1M5SYW4"/>
<evidence type="ECO:0000313" key="2">
    <source>
        <dbReference type="EMBL" id="SHH43717.1"/>
    </source>
</evidence>
<gene>
    <name evidence="2" type="ORF">SAMN05444003_3201</name>
</gene>
<keyword evidence="3" id="KW-1185">Reference proteome</keyword>
<dbReference type="NCBIfam" id="NF005698">
    <property type="entry name" value="PRK07508.1"/>
    <property type="match status" value="1"/>
</dbReference>
<dbReference type="InterPro" id="IPR015890">
    <property type="entry name" value="Chorismate_C"/>
</dbReference>
<sequence>MTPRVLFDKGPLQMGTVFEAPVSLIRADTSDEVPAALDAMQAAKDAGHWLAGYASYELGYLFTERLRAILPENRSVPFLLFGVFERPRPDDDVAEGDATLSAPAPLWDIDTYRTAYDQVKDHVAAGDFYQANLTFPMEATLTGPPAALYRDLRERQPVPHGAMVDLGGPVVLSRSPELFFRATSEGELTTRPMKGTIARGSTIQEDVVNSSWLRRSEKNRAENLMIVDLLRNDMSRISEVGSVKVPELYTVESYATVYQMTSTIRSQMIEGTSIPQIFEALFPCGSVTGAPKIMSMTVLERLEYGPRDVYCGSIGWIAPDGAMEFNVAIRTLTCFDDGRVRLNVGGGIVHDSEGADEYDEALLKARFASL</sequence>
<dbReference type="InterPro" id="IPR019999">
    <property type="entry name" value="Anth_synth_I-like"/>
</dbReference>
<dbReference type="OrthoDB" id="9803598at2"/>
<dbReference type="RefSeq" id="WP_072902803.1">
    <property type="nucleotide sequence ID" value="NZ_FQXB01000007.1"/>
</dbReference>
<dbReference type="Pfam" id="PF00425">
    <property type="entry name" value="Chorismate_bind"/>
    <property type="match status" value="1"/>
</dbReference>
<feature type="domain" description="Chorismate-utilising enzyme C-terminal" evidence="1">
    <location>
        <begin position="110"/>
        <end position="364"/>
    </location>
</feature>
<name>A0A1M5SYW4_9RHOB</name>
<evidence type="ECO:0000259" key="1">
    <source>
        <dbReference type="Pfam" id="PF00425"/>
    </source>
</evidence>
<dbReference type="NCBIfam" id="TIGR00553">
    <property type="entry name" value="pabB"/>
    <property type="match status" value="1"/>
</dbReference>
<dbReference type="GO" id="GO:0046820">
    <property type="term" value="F:4-amino-4-deoxychorismate synthase activity"/>
    <property type="evidence" value="ECO:0007669"/>
    <property type="project" value="TreeGrafter"/>
</dbReference>
<dbReference type="STRING" id="1508389.SAMN05444003_3201"/>
<dbReference type="EMBL" id="FQXB01000007">
    <property type="protein sequence ID" value="SHH43717.1"/>
    <property type="molecule type" value="Genomic_DNA"/>
</dbReference>
<protein>
    <submittedName>
        <fullName evidence="2">Aminodeoxychorismate synthase, subunit I</fullName>
    </submittedName>
</protein>
<dbReference type="PANTHER" id="PTHR11236:SF50">
    <property type="entry name" value="AMINODEOXYCHORISMATE SYNTHASE COMPONENT 1"/>
    <property type="match status" value="1"/>
</dbReference>
<dbReference type="Gene3D" id="3.60.120.10">
    <property type="entry name" value="Anthranilate synthase"/>
    <property type="match status" value="1"/>
</dbReference>